<sequence length="493" mass="52878">MGAANAFVTLALRKENQLVVWISNNNNHSSWDAYQFVLASGTLAACSSETYLPVSYKQYYNSPNETTTVSGDHIVPVVKWFNGEAVIIAANSFALPIPKMSTTIVTLDIVDGTAPATNTATFTCESDTSVLQKDDQGAPSDTTLKMNKKGNWQAMSLVKFATTGITGTVTSATLHVRVGALDIDELMVEAISSGWDASTIVWSTKPARGEVALSAVSLASNNTWITFDVTQGVSTGVSTHSFQLYTSVKTDANVYSELYSSESSYVPYLVVTSLVEDPEPHGVCASPPASPPPTPDWDAHYAMDACPSKGDSWNGGYYAMESNTKLEVACCKLDGSACKVNVNSVCFGNATWTAANDTCTANGYRLCTYSELSSDLCCDVGCSINHELVWSIHNMEQMYFPPSPPSPPPNPPPPPVPYCQLATTGTNAKCNDYTSQSNYATQDEALAAARAGNYIGYAYSSEQARQPSPPLVHLCVCVCLQGDWQSTPTFMGY</sequence>
<dbReference type="NCBIfam" id="NF033679">
    <property type="entry name" value="DNRLRE_dom"/>
    <property type="match status" value="1"/>
</dbReference>
<gene>
    <name evidence="5" type="ORF">CYMTET_27026</name>
</gene>
<organism evidence="5 6">
    <name type="scientific">Cymbomonas tetramitiformis</name>
    <dbReference type="NCBI Taxonomy" id="36881"/>
    <lineage>
        <taxon>Eukaryota</taxon>
        <taxon>Viridiplantae</taxon>
        <taxon>Chlorophyta</taxon>
        <taxon>Pyramimonadophyceae</taxon>
        <taxon>Pyramimonadales</taxon>
        <taxon>Pyramimonadaceae</taxon>
        <taxon>Cymbomonas</taxon>
    </lineage>
</organism>
<dbReference type="AlphaFoldDB" id="A0AAE0KXC4"/>
<protein>
    <recommendedName>
        <fullName evidence="4">Carbohydrate-binding module family 96 domain-containing protein</fullName>
    </recommendedName>
</protein>
<dbReference type="Proteomes" id="UP001190700">
    <property type="component" value="Unassembled WGS sequence"/>
</dbReference>
<evidence type="ECO:0000313" key="5">
    <source>
        <dbReference type="EMBL" id="KAK3264226.1"/>
    </source>
</evidence>
<accession>A0AAE0KXC4</accession>
<keyword evidence="2" id="KW-0964">Secreted</keyword>
<reference evidence="5 6" key="1">
    <citation type="journal article" date="2015" name="Genome Biol. Evol.">
        <title>Comparative Genomics of a Bacterivorous Green Alga Reveals Evolutionary Causalities and Consequences of Phago-Mixotrophic Mode of Nutrition.</title>
        <authorList>
            <person name="Burns J.A."/>
            <person name="Paasch A."/>
            <person name="Narechania A."/>
            <person name="Kim E."/>
        </authorList>
    </citation>
    <scope>NUCLEOTIDE SEQUENCE [LARGE SCALE GENOMIC DNA]</scope>
    <source>
        <strain evidence="5 6">PLY_AMNH</strain>
    </source>
</reference>
<evidence type="ECO:0000256" key="2">
    <source>
        <dbReference type="ARBA" id="ARBA00022525"/>
    </source>
</evidence>
<evidence type="ECO:0000313" key="6">
    <source>
        <dbReference type="Proteomes" id="UP001190700"/>
    </source>
</evidence>
<keyword evidence="3" id="KW-0732">Signal</keyword>
<comment type="subcellular location">
    <subcellularLocation>
        <location evidence="1">Secreted</location>
    </subcellularLocation>
</comment>
<name>A0AAE0KXC4_9CHLO</name>
<evidence type="ECO:0000256" key="1">
    <source>
        <dbReference type="ARBA" id="ARBA00004613"/>
    </source>
</evidence>
<keyword evidence="6" id="KW-1185">Reference proteome</keyword>
<evidence type="ECO:0000259" key="4">
    <source>
        <dbReference type="Pfam" id="PF24517"/>
    </source>
</evidence>
<dbReference type="InterPro" id="IPR055372">
    <property type="entry name" value="CBM96"/>
</dbReference>
<dbReference type="Pfam" id="PF24517">
    <property type="entry name" value="CBM96"/>
    <property type="match status" value="1"/>
</dbReference>
<dbReference type="GO" id="GO:0005576">
    <property type="term" value="C:extracellular region"/>
    <property type="evidence" value="ECO:0007669"/>
    <property type="project" value="UniProtKB-SubCell"/>
</dbReference>
<comment type="caution">
    <text evidence="5">The sequence shown here is derived from an EMBL/GenBank/DDBJ whole genome shotgun (WGS) entry which is preliminary data.</text>
</comment>
<dbReference type="EMBL" id="LGRX02014712">
    <property type="protein sequence ID" value="KAK3264226.1"/>
    <property type="molecule type" value="Genomic_DNA"/>
</dbReference>
<evidence type="ECO:0000256" key="3">
    <source>
        <dbReference type="ARBA" id="ARBA00022729"/>
    </source>
</evidence>
<proteinExistence type="predicted"/>
<feature type="domain" description="Carbohydrate-binding module family 96" evidence="4">
    <location>
        <begin position="119"/>
        <end position="272"/>
    </location>
</feature>